<sequence>MEPDEKLWKLNYVAYSVSVAWRHVNDKYLRTPWGRKQRPRYVKCEKENFAVRQHLSEASGEHEALQKQPKMKKRRMKRRKQISAKCKTFFAKDLTEFIEKLKQHFPNSLNIHDVVAQPKRLILVRNRMKNELKTMCLETISNQCGVTAEKEDIRRVSVMLDTTLPYQNKVNAINIFVLPELTFFMPVLYFSHKDLSEVDFKIKRLLTEREVRHPQRLNTLLYASRSGGGSGLQEMANIDLQRNQEQVSFKIHHI</sequence>
<protein>
    <submittedName>
        <fullName evidence="2">Uncharacterized protein</fullName>
    </submittedName>
</protein>
<dbReference type="EMBL" id="CALNXI010002684">
    <property type="protein sequence ID" value="CAH3189971.1"/>
    <property type="molecule type" value="Genomic_DNA"/>
</dbReference>
<accession>A0ABN8SH14</accession>
<gene>
    <name evidence="2" type="ORF">PEVE_00019941</name>
</gene>
<keyword evidence="3" id="KW-1185">Reference proteome</keyword>
<feature type="compositionally biased region" description="Basic residues" evidence="1">
    <location>
        <begin position="69"/>
        <end position="78"/>
    </location>
</feature>
<comment type="caution">
    <text evidence="2">The sequence shown here is derived from an EMBL/GenBank/DDBJ whole genome shotgun (WGS) entry which is preliminary data.</text>
</comment>
<proteinExistence type="predicted"/>
<evidence type="ECO:0000313" key="3">
    <source>
        <dbReference type="Proteomes" id="UP001159427"/>
    </source>
</evidence>
<name>A0ABN8SH14_9CNID</name>
<evidence type="ECO:0000313" key="2">
    <source>
        <dbReference type="EMBL" id="CAH3189971.1"/>
    </source>
</evidence>
<evidence type="ECO:0000256" key="1">
    <source>
        <dbReference type="SAM" id="MobiDB-lite"/>
    </source>
</evidence>
<dbReference type="Proteomes" id="UP001159427">
    <property type="component" value="Unassembled WGS sequence"/>
</dbReference>
<feature type="region of interest" description="Disordered" evidence="1">
    <location>
        <begin position="58"/>
        <end position="78"/>
    </location>
</feature>
<organism evidence="2 3">
    <name type="scientific">Porites evermanni</name>
    <dbReference type="NCBI Taxonomy" id="104178"/>
    <lineage>
        <taxon>Eukaryota</taxon>
        <taxon>Metazoa</taxon>
        <taxon>Cnidaria</taxon>
        <taxon>Anthozoa</taxon>
        <taxon>Hexacorallia</taxon>
        <taxon>Scleractinia</taxon>
        <taxon>Fungiina</taxon>
        <taxon>Poritidae</taxon>
        <taxon>Porites</taxon>
    </lineage>
</organism>
<reference evidence="2 3" key="1">
    <citation type="submission" date="2022-05" db="EMBL/GenBank/DDBJ databases">
        <authorList>
            <consortium name="Genoscope - CEA"/>
            <person name="William W."/>
        </authorList>
    </citation>
    <scope>NUCLEOTIDE SEQUENCE [LARGE SCALE GENOMIC DNA]</scope>
</reference>